<evidence type="ECO:0000313" key="3">
    <source>
        <dbReference type="EMBL" id="ELP86020.1"/>
    </source>
</evidence>
<dbReference type="KEGG" id="eiv:EIN_235370"/>
<sequence length="522" mass="59539">MIYLFFVHLICVLSADFTLPIRESICMTDFVAVDIESLEITQTVTNDCYSKIPNFQYKISAFDLKSICYVSDSLFFIHKNGHNITCCGQWLTVTGPSQSSVTCMVVGSLLLTHQNPFIGNIKMNFVGLKHKLFLVGTARLIYVKDSMYQATVSIADYLHQITPSLIVLNVTQNEVFVQLFNLNRPVELIEMSYTTYVKNEDDTFTLKRPLNSSHIKMVSIYSEKVNMPLVIEKEGYISTATTSFQHYNMTKCKFIADSVVYSKGHFVTNLLLIWFPIKINNFQAYMLDMANPQIITQKGDRTIQLAFIYGSSFFMSQDFRQLKCQLEVNFTIEIVDVKLILITDLMNDPVNNGRHIIRNNMTYKYTQDNTTVSLFIAMDKSCKELSNVVEISYKSAPGDILTLKYSSFDCVNEIQSIHQCDQRSFDCDNTECTVDIDAVDVGIRKWAKGCEPTCGSCNDGFVCTTMGKCIEENNKNKRNKTASTFVLCVFIVFSTIIGLIELQQFKKLHETFKNYNFISGQY</sequence>
<gene>
    <name evidence="3" type="ORF">EIN_235370</name>
</gene>
<evidence type="ECO:0000256" key="1">
    <source>
        <dbReference type="SAM" id="Phobius"/>
    </source>
</evidence>
<protein>
    <submittedName>
        <fullName evidence="3">Uncharacterized protein</fullName>
    </submittedName>
</protein>
<reference evidence="3 4" key="1">
    <citation type="submission" date="2012-10" db="EMBL/GenBank/DDBJ databases">
        <authorList>
            <person name="Zafar N."/>
            <person name="Inman J."/>
            <person name="Hall N."/>
            <person name="Lorenzi H."/>
            <person name="Caler E."/>
        </authorList>
    </citation>
    <scope>NUCLEOTIDE SEQUENCE [LARGE SCALE GENOMIC DNA]</scope>
    <source>
        <strain evidence="3 4">IP1</strain>
    </source>
</reference>
<dbReference type="AlphaFoldDB" id="L7FK93"/>
<dbReference type="Proteomes" id="UP000014680">
    <property type="component" value="Unassembled WGS sequence"/>
</dbReference>
<proteinExistence type="predicted"/>
<evidence type="ECO:0000313" key="4">
    <source>
        <dbReference type="Proteomes" id="UP000014680"/>
    </source>
</evidence>
<keyword evidence="1" id="KW-1133">Transmembrane helix</keyword>
<dbReference type="EMBL" id="KB207020">
    <property type="protein sequence ID" value="ELP86020.1"/>
    <property type="molecule type" value="Genomic_DNA"/>
</dbReference>
<keyword evidence="4" id="KW-1185">Reference proteome</keyword>
<organism evidence="3 4">
    <name type="scientific">Entamoeba invadens IP1</name>
    <dbReference type="NCBI Taxonomy" id="370355"/>
    <lineage>
        <taxon>Eukaryota</taxon>
        <taxon>Amoebozoa</taxon>
        <taxon>Evosea</taxon>
        <taxon>Archamoebae</taxon>
        <taxon>Mastigamoebida</taxon>
        <taxon>Entamoebidae</taxon>
        <taxon>Entamoeba</taxon>
    </lineage>
</organism>
<dbReference type="RefSeq" id="XP_004185366.1">
    <property type="nucleotide sequence ID" value="XM_004185318.1"/>
</dbReference>
<dbReference type="GeneID" id="14884982"/>
<accession>L7FK93</accession>
<keyword evidence="1" id="KW-0472">Membrane</keyword>
<keyword evidence="1" id="KW-0812">Transmembrane</keyword>
<feature type="transmembrane region" description="Helical" evidence="1">
    <location>
        <begin position="482"/>
        <end position="500"/>
    </location>
</feature>
<feature type="chain" id="PRO_5012565161" evidence="2">
    <location>
        <begin position="16"/>
        <end position="522"/>
    </location>
</feature>
<evidence type="ECO:0000256" key="2">
    <source>
        <dbReference type="SAM" id="SignalP"/>
    </source>
</evidence>
<feature type="signal peptide" evidence="2">
    <location>
        <begin position="1"/>
        <end position="15"/>
    </location>
</feature>
<name>L7FK93_ENTIV</name>
<keyword evidence="2" id="KW-0732">Signal</keyword>
<dbReference type="VEuPathDB" id="AmoebaDB:EIN_235370"/>